<keyword evidence="2" id="KW-1185">Reference proteome</keyword>
<evidence type="ECO:0000313" key="1">
    <source>
        <dbReference type="EMBL" id="KAG7532073.1"/>
    </source>
</evidence>
<comment type="caution">
    <text evidence="1">The sequence shown here is derived from an EMBL/GenBank/DDBJ whole genome shotgun (WGS) entry which is preliminary data.</text>
</comment>
<evidence type="ECO:0000313" key="2">
    <source>
        <dbReference type="Proteomes" id="UP000812966"/>
    </source>
</evidence>
<dbReference type="AlphaFoldDB" id="A0A8K0JK29"/>
<dbReference type="Proteomes" id="UP000812966">
    <property type="component" value="Unassembled WGS sequence"/>
</dbReference>
<sequence>MLGKQPIVRKELPEDYDFDARERTVRIEEGLNTHRTMPHMDDIVHHEVTDEDMTENWITNVRIEKQEAADKKEAEQCRDVRQQAERLEIAVRNNTPGAAYELYRHLFDNVQFFPDYAERFSAVTGASTASAPEIATEVEDVCEPASEVAPICPDAPARGSRYARAKRSTCNVKESTFDRDMPRPTPKRLFREALANMNTVAEVNEDEEDEF</sequence>
<organism evidence="1 2">
    <name type="scientific">Filobasidium floriforme</name>
    <dbReference type="NCBI Taxonomy" id="5210"/>
    <lineage>
        <taxon>Eukaryota</taxon>
        <taxon>Fungi</taxon>
        <taxon>Dikarya</taxon>
        <taxon>Basidiomycota</taxon>
        <taxon>Agaricomycotina</taxon>
        <taxon>Tremellomycetes</taxon>
        <taxon>Filobasidiales</taxon>
        <taxon>Filobasidiaceae</taxon>
        <taxon>Filobasidium</taxon>
    </lineage>
</organism>
<protein>
    <submittedName>
        <fullName evidence="1">Uncharacterized protein</fullName>
    </submittedName>
</protein>
<dbReference type="EMBL" id="JABELV010000075">
    <property type="protein sequence ID" value="KAG7532073.1"/>
    <property type="molecule type" value="Genomic_DNA"/>
</dbReference>
<reference evidence="1" key="1">
    <citation type="submission" date="2020-04" db="EMBL/GenBank/DDBJ databases">
        <title>Analysis of mating type loci in Filobasidium floriforme.</title>
        <authorList>
            <person name="Nowrousian M."/>
        </authorList>
    </citation>
    <scope>NUCLEOTIDE SEQUENCE</scope>
    <source>
        <strain evidence="1">CBS 6242</strain>
    </source>
</reference>
<accession>A0A8K0JK29</accession>
<name>A0A8K0JK29_9TREE</name>
<proteinExistence type="predicted"/>
<gene>
    <name evidence="1" type="ORF">FFLO_03881</name>
</gene>